<dbReference type="Proteomes" id="UP000093561">
    <property type="component" value="Unassembled WGS sequence"/>
</dbReference>
<organism evidence="1 2">
    <name type="scientific">Wuchereria bancrofti</name>
    <dbReference type="NCBI Taxonomy" id="6293"/>
    <lineage>
        <taxon>Eukaryota</taxon>
        <taxon>Metazoa</taxon>
        <taxon>Ecdysozoa</taxon>
        <taxon>Nematoda</taxon>
        <taxon>Chromadorea</taxon>
        <taxon>Rhabditida</taxon>
        <taxon>Spirurina</taxon>
        <taxon>Spiruromorpha</taxon>
        <taxon>Filarioidea</taxon>
        <taxon>Onchocercidae</taxon>
        <taxon>Wuchereria</taxon>
    </lineage>
</organism>
<reference evidence="1" key="1">
    <citation type="submission" date="2015-03" db="EMBL/GenBank/DDBJ databases">
        <title>Wuchereria bancrofti Genome Sequencing Papua New Guinea Strain.</title>
        <authorList>
            <person name="Small S.T."/>
            <person name="Serre D."/>
            <person name="Zimmerman P.A."/>
        </authorList>
    </citation>
    <scope>NUCLEOTIDE SEQUENCE [LARGE SCALE GENOMIC DNA]</scope>
    <source>
        <strain evidence="1">pt0022</strain>
    </source>
</reference>
<dbReference type="AlphaFoldDB" id="A0AAF5PGV9"/>
<sequence length="24" mass="2696">MGSLCIIYSIFKYNFAVSTKVHSS</sequence>
<evidence type="ECO:0000313" key="2">
    <source>
        <dbReference type="WBParaSite" id="mrna-Wban_00363"/>
    </source>
</evidence>
<name>A0AAF5PGV9_WUCBA</name>
<reference evidence="1" key="2">
    <citation type="journal article" date="2016" name="Mol. Ecol.">
        <title>Population genomics of the filarial nematode parasite Wuchereria bancrofti from mosquitoes.</title>
        <authorList>
            <person name="Small S.T."/>
            <person name="Reimer L.J."/>
            <person name="Tisch D.J."/>
            <person name="King C.L."/>
            <person name="Christensen B.M."/>
            <person name="Siba P.M."/>
            <person name="Kazura J.W."/>
            <person name="Serre D."/>
            <person name="Zimmerman P.A."/>
        </authorList>
    </citation>
    <scope>NUCLEOTIDE SEQUENCE</scope>
    <source>
        <strain evidence="1">pt0022</strain>
    </source>
</reference>
<accession>A0AAF5PGV9</accession>
<protein>
    <submittedName>
        <fullName evidence="2">Uncharacterized protein</fullName>
    </submittedName>
</protein>
<evidence type="ECO:0000313" key="1">
    <source>
        <dbReference type="Proteomes" id="UP000093561"/>
    </source>
</evidence>
<proteinExistence type="predicted"/>
<reference evidence="2" key="3">
    <citation type="submission" date="2024-02" db="UniProtKB">
        <authorList>
            <consortium name="WormBaseParasite"/>
        </authorList>
    </citation>
    <scope>IDENTIFICATION</scope>
    <source>
        <strain evidence="2">pt0022</strain>
    </source>
</reference>
<dbReference type="WBParaSite" id="mrna-Wban_00363">
    <property type="protein sequence ID" value="mrna-Wban_00363"/>
    <property type="gene ID" value="Wban_00363"/>
</dbReference>